<comment type="caution">
    <text evidence="1">The sequence shown here is derived from an EMBL/GenBank/DDBJ whole genome shotgun (WGS) entry which is preliminary data.</text>
</comment>
<dbReference type="AlphaFoldDB" id="A0AAV5V309"/>
<feature type="non-terminal residue" evidence="1">
    <location>
        <position position="116"/>
    </location>
</feature>
<dbReference type="Proteomes" id="UP001432322">
    <property type="component" value="Unassembled WGS sequence"/>
</dbReference>
<keyword evidence="2" id="KW-1185">Reference proteome</keyword>
<reference evidence="1" key="1">
    <citation type="submission" date="2023-10" db="EMBL/GenBank/DDBJ databases">
        <title>Genome assembly of Pristionchus species.</title>
        <authorList>
            <person name="Yoshida K."/>
            <person name="Sommer R.J."/>
        </authorList>
    </citation>
    <scope>NUCLEOTIDE SEQUENCE</scope>
    <source>
        <strain evidence="1">RS5133</strain>
    </source>
</reference>
<sequence>MRDKHKIKLNSEVPVIICVACSFKCARVYEMVQHWNEPNCRCELGLTFDYAATGRSLSETPNLVVPAKPTPPLQKLNVLQKQGILQLQQLQQVQKPKPTVALQESGVLKRKSKSDD</sequence>
<gene>
    <name evidence="1" type="ORF">PFISCL1PPCAC_4413</name>
</gene>
<evidence type="ECO:0000313" key="2">
    <source>
        <dbReference type="Proteomes" id="UP001432322"/>
    </source>
</evidence>
<evidence type="ECO:0000313" key="1">
    <source>
        <dbReference type="EMBL" id="GMT13116.1"/>
    </source>
</evidence>
<accession>A0AAV5V309</accession>
<protein>
    <submittedName>
        <fullName evidence="1">Uncharacterized protein</fullName>
    </submittedName>
</protein>
<proteinExistence type="predicted"/>
<name>A0AAV5V309_9BILA</name>
<dbReference type="EMBL" id="BTSY01000002">
    <property type="protein sequence ID" value="GMT13116.1"/>
    <property type="molecule type" value="Genomic_DNA"/>
</dbReference>
<organism evidence="1 2">
    <name type="scientific">Pristionchus fissidentatus</name>
    <dbReference type="NCBI Taxonomy" id="1538716"/>
    <lineage>
        <taxon>Eukaryota</taxon>
        <taxon>Metazoa</taxon>
        <taxon>Ecdysozoa</taxon>
        <taxon>Nematoda</taxon>
        <taxon>Chromadorea</taxon>
        <taxon>Rhabditida</taxon>
        <taxon>Rhabditina</taxon>
        <taxon>Diplogasteromorpha</taxon>
        <taxon>Diplogasteroidea</taxon>
        <taxon>Neodiplogasteridae</taxon>
        <taxon>Pristionchus</taxon>
    </lineage>
</organism>